<dbReference type="EMBL" id="LRPX01000027">
    <property type="protein sequence ID" value="KXA15496.1"/>
    <property type="molecule type" value="Genomic_DNA"/>
</dbReference>
<name>A0A133NGS1_9FUSO</name>
<sequence length="122" mass="14065">MVTFKLIFNDGKIAIYWYFPEGKEENGHGVIIVNQVEHTIKIETLAPDDFQREEPAENLNRLRDEINAMMLENGEPPLTEEELPTATEPMIITFFADHVIKNIREEIKETGTLPKTGMSAWY</sequence>
<keyword evidence="2" id="KW-1185">Reference proteome</keyword>
<dbReference type="AlphaFoldDB" id="A0A133NGS1"/>
<dbReference type="PATRIC" id="fig|134605.3.peg.696"/>
<evidence type="ECO:0000313" key="2">
    <source>
        <dbReference type="Proteomes" id="UP000070617"/>
    </source>
</evidence>
<evidence type="ECO:0000313" key="1">
    <source>
        <dbReference type="EMBL" id="KXA15496.1"/>
    </source>
</evidence>
<dbReference type="Proteomes" id="UP000070617">
    <property type="component" value="Unassembled WGS sequence"/>
</dbReference>
<comment type="caution">
    <text evidence="1">The sequence shown here is derived from an EMBL/GenBank/DDBJ whole genome shotgun (WGS) entry which is preliminary data.</text>
</comment>
<organism evidence="1 2">
    <name type="scientific">Fusobacterium equinum</name>
    <dbReference type="NCBI Taxonomy" id="134605"/>
    <lineage>
        <taxon>Bacteria</taxon>
        <taxon>Fusobacteriati</taxon>
        <taxon>Fusobacteriota</taxon>
        <taxon>Fusobacteriia</taxon>
        <taxon>Fusobacteriales</taxon>
        <taxon>Fusobacteriaceae</taxon>
        <taxon>Fusobacterium</taxon>
    </lineage>
</organism>
<accession>A0A133NGS1</accession>
<protein>
    <submittedName>
        <fullName evidence="1">Uncharacterized protein</fullName>
    </submittedName>
</protein>
<dbReference type="STRING" id="134605.HMPREF3206_00693"/>
<dbReference type="RefSeq" id="WP_008801333.1">
    <property type="nucleotide sequence ID" value="NZ_KQ956522.1"/>
</dbReference>
<gene>
    <name evidence="1" type="ORF">HMPREF3206_00693</name>
</gene>
<reference evidence="2" key="1">
    <citation type="submission" date="2016-01" db="EMBL/GenBank/DDBJ databases">
        <authorList>
            <person name="Mitreva M."/>
            <person name="Pepin K.H."/>
            <person name="Mihindukulasuriya K.A."/>
            <person name="Fulton R."/>
            <person name="Fronick C."/>
            <person name="O'Laughlin M."/>
            <person name="Miner T."/>
            <person name="Herter B."/>
            <person name="Rosa B.A."/>
            <person name="Cordes M."/>
            <person name="Tomlinson C."/>
            <person name="Wollam A."/>
            <person name="Palsikar V.B."/>
            <person name="Mardis E.R."/>
            <person name="Wilson R.K."/>
        </authorList>
    </citation>
    <scope>NUCLEOTIDE SEQUENCE [LARGE SCALE GENOMIC DNA]</scope>
    <source>
        <strain evidence="2">CMW8396</strain>
    </source>
</reference>
<proteinExistence type="predicted"/>